<dbReference type="EMBL" id="AP011783">
    <property type="protein sequence ID" value="BAL57766.1"/>
    <property type="molecule type" value="Genomic_DNA"/>
</dbReference>
<dbReference type="SMART" id="SM00966">
    <property type="entry name" value="SpoVT_AbrB"/>
    <property type="match status" value="1"/>
</dbReference>
<dbReference type="InterPro" id="IPR037914">
    <property type="entry name" value="SpoVT-AbrB_sf"/>
</dbReference>
<dbReference type="Gene3D" id="2.10.260.10">
    <property type="match status" value="1"/>
</dbReference>
<dbReference type="Pfam" id="PF04014">
    <property type="entry name" value="MazE_antitoxin"/>
    <property type="match status" value="1"/>
</dbReference>
<protein>
    <submittedName>
        <fullName evidence="3">Transcriptional regulator, AbrB family</fullName>
    </submittedName>
</protein>
<dbReference type="AlphaFoldDB" id="H5SNN0"/>
<evidence type="ECO:0000256" key="1">
    <source>
        <dbReference type="PROSITE-ProRule" id="PRU01076"/>
    </source>
</evidence>
<reference evidence="3" key="2">
    <citation type="journal article" date="2012" name="PLoS ONE">
        <title>A Deeply Branching Thermophilic Bacterium with an Ancient Acetyl-CoA Pathway Dominates a Subsurface Ecosystem.</title>
        <authorList>
            <person name="Takami H."/>
            <person name="Noguchi H."/>
            <person name="Takaki Y."/>
            <person name="Uchiyama I."/>
            <person name="Toyoda A."/>
            <person name="Nishi S."/>
            <person name="Chee G.-J."/>
            <person name="Arai W."/>
            <person name="Nunoura T."/>
            <person name="Itoh T."/>
            <person name="Hattori M."/>
            <person name="Takai K."/>
        </authorList>
    </citation>
    <scope>NUCLEOTIDE SEQUENCE</scope>
</reference>
<dbReference type="PROSITE" id="PS51740">
    <property type="entry name" value="SPOVT_ABRB"/>
    <property type="match status" value="1"/>
</dbReference>
<dbReference type="NCBIfam" id="TIGR01439">
    <property type="entry name" value="lp_hng_hel_AbrB"/>
    <property type="match status" value="1"/>
</dbReference>
<reference evidence="3" key="1">
    <citation type="journal article" date="2005" name="Environ. Microbiol.">
        <title>Genetic and functional properties of uncultivated thermophilic crenarchaeotes from a subsurface gold mine as revealed by analysis of genome fragments.</title>
        <authorList>
            <person name="Nunoura T."/>
            <person name="Hirayama H."/>
            <person name="Takami H."/>
            <person name="Oida H."/>
            <person name="Nishi S."/>
            <person name="Shimamura S."/>
            <person name="Suzuki Y."/>
            <person name="Inagaki F."/>
            <person name="Takai K."/>
            <person name="Nealson K.H."/>
            <person name="Horikoshi K."/>
        </authorList>
    </citation>
    <scope>NUCLEOTIDE SEQUENCE</scope>
</reference>
<dbReference type="InterPro" id="IPR007159">
    <property type="entry name" value="SpoVT-AbrB_dom"/>
</dbReference>
<dbReference type="SUPFAM" id="SSF89447">
    <property type="entry name" value="AbrB/MazE/MraZ-like"/>
    <property type="match status" value="1"/>
</dbReference>
<dbReference type="GO" id="GO:0003677">
    <property type="term" value="F:DNA binding"/>
    <property type="evidence" value="ECO:0007669"/>
    <property type="project" value="UniProtKB-UniRule"/>
</dbReference>
<sequence>MRRKQEASASVVSEKSTVTVRGQTVVPTAIRKKLQIGEGTKLEWSIEGGTIRIRPLPADPIAALEGILEGSGITDFVLRGRQQERAREAKNDEAP</sequence>
<proteinExistence type="predicted"/>
<evidence type="ECO:0000313" key="3">
    <source>
        <dbReference type="EMBL" id="BAL57766.1"/>
    </source>
</evidence>
<feature type="domain" description="SpoVT-AbrB" evidence="2">
    <location>
        <begin position="13"/>
        <end position="58"/>
    </location>
</feature>
<evidence type="ECO:0000259" key="2">
    <source>
        <dbReference type="PROSITE" id="PS51740"/>
    </source>
</evidence>
<organism evidence="3">
    <name type="scientific">uncultured Acetothermia bacterium</name>
    <dbReference type="NCBI Taxonomy" id="236499"/>
    <lineage>
        <taxon>Bacteria</taxon>
        <taxon>Candidatus Bipolaricaulota</taxon>
        <taxon>environmental samples</taxon>
    </lineage>
</organism>
<accession>H5SNN0</accession>
<name>H5SNN0_9BACT</name>
<keyword evidence="1" id="KW-0238">DNA-binding</keyword>
<gene>
    <name evidence="3" type="ORF">HGMM_F52D02C45</name>
</gene>